<sequence>MASSLIAIEHTRFILQFAATLHMLINRVCILPDDNTDVGSNVVAMAFPNLINLLYCYCPSLAVLGGHAHLNGCQRRVQLLRHRVRPRSELIPLALVRDCRHGSNHHRGPGAEHLVCGHQIVDGNQAFLNLVSAVPGELDDALARDARQDGAPGVRRGDHAALDDEHVARRHLLQVPLVDRVQVQHVREPLALGVHLRPQHRRVVGDGLDPAGAAGHRAVELVMHHQVDGRQALLEVVPNGCGVDEEGVLGGRSQPKDRAAPHEQRPEVQGSLPLRRHPAPVGEDCLPDGVDELLHRRRRHAHALGAALHPPRVLLRPEQRVPGPVRPPVRLHSLEQALGVV</sequence>
<reference evidence="2" key="2">
    <citation type="submission" date="2012-06" db="EMBL/GenBank/DDBJ databases">
        <authorList>
            <person name="Yu Y."/>
            <person name="Currie J."/>
            <person name="Lomeli R."/>
            <person name="Angelova A."/>
            <person name="Collura K."/>
            <person name="Wissotski M."/>
            <person name="Campos D."/>
            <person name="Kudrna D."/>
            <person name="Golser W."/>
            <person name="Ashely E."/>
            <person name="Descour A."/>
            <person name="Fernandes J."/>
            <person name="Soderlund C."/>
            <person name="Walbot V."/>
        </authorList>
    </citation>
    <scope>NUCLEOTIDE SEQUENCE</scope>
    <source>
        <strain evidence="2">B73</strain>
    </source>
</reference>
<feature type="region of interest" description="Disordered" evidence="1">
    <location>
        <begin position="245"/>
        <end position="282"/>
    </location>
</feature>
<feature type="compositionally biased region" description="Basic and acidic residues" evidence="1">
    <location>
        <begin position="254"/>
        <end position="266"/>
    </location>
</feature>
<accession>C0P3W8</accession>
<reference evidence="2" key="1">
    <citation type="journal article" date="2009" name="PLoS Genet.">
        <title>Sequencing, mapping, and analysis of 27,455 maize full-length cDNAs.</title>
        <authorList>
            <person name="Soderlund C."/>
            <person name="Descour A."/>
            <person name="Kudrna D."/>
            <person name="Bomhoff M."/>
            <person name="Boyd L."/>
            <person name="Currie J."/>
            <person name="Angelova A."/>
            <person name="Collura K."/>
            <person name="Wissotski M."/>
            <person name="Ashley E."/>
            <person name="Morrow D."/>
            <person name="Fernandes J."/>
            <person name="Walbot V."/>
            <person name="Yu Y."/>
        </authorList>
    </citation>
    <scope>NUCLEOTIDE SEQUENCE</scope>
    <source>
        <strain evidence="2">B73</strain>
    </source>
</reference>
<name>C0P3W8_MAIZE</name>
<evidence type="ECO:0000256" key="1">
    <source>
        <dbReference type="SAM" id="MobiDB-lite"/>
    </source>
</evidence>
<proteinExistence type="evidence at transcript level"/>
<protein>
    <submittedName>
        <fullName evidence="2">Uncharacterized protein</fullName>
    </submittedName>
</protein>
<dbReference type="AlphaFoldDB" id="C0P3W8"/>
<organism evidence="2">
    <name type="scientific">Zea mays</name>
    <name type="common">Maize</name>
    <dbReference type="NCBI Taxonomy" id="4577"/>
    <lineage>
        <taxon>Eukaryota</taxon>
        <taxon>Viridiplantae</taxon>
        <taxon>Streptophyta</taxon>
        <taxon>Embryophyta</taxon>
        <taxon>Tracheophyta</taxon>
        <taxon>Spermatophyta</taxon>
        <taxon>Magnoliopsida</taxon>
        <taxon>Liliopsida</taxon>
        <taxon>Poales</taxon>
        <taxon>Poaceae</taxon>
        <taxon>PACMAD clade</taxon>
        <taxon>Panicoideae</taxon>
        <taxon>Andropogonodae</taxon>
        <taxon>Andropogoneae</taxon>
        <taxon>Tripsacinae</taxon>
        <taxon>Zea</taxon>
    </lineage>
</organism>
<dbReference type="EMBL" id="BT062987">
    <property type="protein sequence ID" value="ACN27684.1"/>
    <property type="molecule type" value="mRNA"/>
</dbReference>
<evidence type="ECO:0000313" key="2">
    <source>
        <dbReference type="EMBL" id="ACN27684.1"/>
    </source>
</evidence>